<sequence length="333" mass="35191">MSAAGLSREERCRKVVRILWIILILNWAVAAAKFFYGAATGSLSMRNDGIASAFDGLSNIVGILGVKMASQPPDKAHPYGHAKFETYASLAIGVMLAVAAYNLAADGIQALLGHRSAVEVNGGSYVVMVGTLVINLAVSFVEGRFGKRLASEVLTADALHTRSDAFVTISVILGLVAVSLGYPMADSLVAVIVSVAIAISAVEVFREAARTLSDHAVLEVEPLRQAACQVPGVRSVHHIRTRGTEGDVFVDLHLLVDPTMTVARAHQIAQEVEQAVQQGFPEVSDVMVHIEPDNPQERSEGLADDRALGVASKDSSTDDAASLPAEKGDPSCQ</sequence>
<evidence type="ECO:0000256" key="6">
    <source>
        <dbReference type="ARBA" id="ARBA00023136"/>
    </source>
</evidence>
<accession>A0A4S2EZ40</accession>
<dbReference type="RefSeq" id="WP_136012921.1">
    <property type="nucleotide sequence ID" value="NZ_SRYE01000004.1"/>
</dbReference>
<keyword evidence="6 8" id="KW-0472">Membrane</keyword>
<feature type="transmembrane region" description="Helical" evidence="8">
    <location>
        <begin position="87"/>
        <end position="105"/>
    </location>
</feature>
<dbReference type="PANTHER" id="PTHR43840">
    <property type="entry name" value="MITOCHONDRIAL METAL TRANSPORTER 1-RELATED"/>
    <property type="match status" value="1"/>
</dbReference>
<dbReference type="InterPro" id="IPR027470">
    <property type="entry name" value="Cation_efflux_CTD"/>
</dbReference>
<dbReference type="NCBIfam" id="TIGR01297">
    <property type="entry name" value="CDF"/>
    <property type="match status" value="1"/>
</dbReference>
<feature type="domain" description="Cation efflux protein cytoplasmic" evidence="10">
    <location>
        <begin position="219"/>
        <end position="292"/>
    </location>
</feature>
<dbReference type="SUPFAM" id="SSF160240">
    <property type="entry name" value="Cation efflux protein cytoplasmic domain-like"/>
    <property type="match status" value="1"/>
</dbReference>
<dbReference type="GO" id="GO:0015093">
    <property type="term" value="F:ferrous iron transmembrane transporter activity"/>
    <property type="evidence" value="ECO:0007669"/>
    <property type="project" value="TreeGrafter"/>
</dbReference>
<comment type="similarity">
    <text evidence="2">Belongs to the cation diffusion facilitator (CDF) transporter (TC 2.A.4) family.</text>
</comment>
<dbReference type="FunFam" id="1.20.1510.10:FF:000006">
    <property type="entry name" value="Divalent cation efflux transporter"/>
    <property type="match status" value="1"/>
</dbReference>
<organism evidence="11 12">
    <name type="scientific">Muricaecibacterium torontonense</name>
    <dbReference type="NCBI Taxonomy" id="3032871"/>
    <lineage>
        <taxon>Bacteria</taxon>
        <taxon>Bacillati</taxon>
        <taxon>Actinomycetota</taxon>
        <taxon>Coriobacteriia</taxon>
        <taxon>Coriobacteriales</taxon>
        <taxon>Atopobiaceae</taxon>
        <taxon>Muricaecibacterium</taxon>
    </lineage>
</organism>
<feature type="domain" description="Cation efflux protein transmembrane" evidence="9">
    <location>
        <begin position="19"/>
        <end position="212"/>
    </location>
</feature>
<keyword evidence="3" id="KW-0813">Transport</keyword>
<evidence type="ECO:0000313" key="12">
    <source>
        <dbReference type="Proteomes" id="UP000310263"/>
    </source>
</evidence>
<feature type="transmembrane region" description="Helical" evidence="8">
    <location>
        <begin position="188"/>
        <end position="205"/>
    </location>
</feature>
<dbReference type="GO" id="GO:0015086">
    <property type="term" value="F:cadmium ion transmembrane transporter activity"/>
    <property type="evidence" value="ECO:0007669"/>
    <property type="project" value="TreeGrafter"/>
</dbReference>
<keyword evidence="12" id="KW-1185">Reference proteome</keyword>
<dbReference type="SUPFAM" id="SSF161111">
    <property type="entry name" value="Cation efflux protein transmembrane domain-like"/>
    <property type="match status" value="1"/>
</dbReference>
<dbReference type="GO" id="GO:0005886">
    <property type="term" value="C:plasma membrane"/>
    <property type="evidence" value="ECO:0007669"/>
    <property type="project" value="TreeGrafter"/>
</dbReference>
<evidence type="ECO:0000259" key="9">
    <source>
        <dbReference type="Pfam" id="PF01545"/>
    </source>
</evidence>
<dbReference type="AlphaFoldDB" id="A0A4S2EZ40"/>
<dbReference type="Pfam" id="PF16916">
    <property type="entry name" value="ZT_dimer"/>
    <property type="match status" value="1"/>
</dbReference>
<name>A0A4S2EZ40_9ACTN</name>
<dbReference type="InterPro" id="IPR036837">
    <property type="entry name" value="Cation_efflux_CTD_sf"/>
</dbReference>
<dbReference type="InterPro" id="IPR027469">
    <property type="entry name" value="Cation_efflux_TMD_sf"/>
</dbReference>
<dbReference type="GO" id="GO:0006882">
    <property type="term" value="P:intracellular zinc ion homeostasis"/>
    <property type="evidence" value="ECO:0007669"/>
    <property type="project" value="TreeGrafter"/>
</dbReference>
<evidence type="ECO:0000256" key="2">
    <source>
        <dbReference type="ARBA" id="ARBA00008114"/>
    </source>
</evidence>
<dbReference type="GO" id="GO:0015341">
    <property type="term" value="F:zinc efflux antiporter activity"/>
    <property type="evidence" value="ECO:0007669"/>
    <property type="project" value="TreeGrafter"/>
</dbReference>
<feature type="compositionally biased region" description="Basic and acidic residues" evidence="7">
    <location>
        <begin position="293"/>
        <end position="307"/>
    </location>
</feature>
<evidence type="ECO:0000256" key="8">
    <source>
        <dbReference type="SAM" id="Phobius"/>
    </source>
</evidence>
<comment type="caution">
    <text evidence="11">The sequence shown here is derived from an EMBL/GenBank/DDBJ whole genome shotgun (WGS) entry which is preliminary data.</text>
</comment>
<feature type="transmembrane region" description="Helical" evidence="8">
    <location>
        <begin position="165"/>
        <end position="182"/>
    </location>
</feature>
<dbReference type="InterPro" id="IPR050291">
    <property type="entry name" value="CDF_Transporter"/>
</dbReference>
<feature type="transmembrane region" description="Helical" evidence="8">
    <location>
        <begin position="125"/>
        <end position="145"/>
    </location>
</feature>
<gene>
    <name evidence="11" type="ORF">E5334_07235</name>
</gene>
<proteinExistence type="inferred from homology"/>
<dbReference type="Pfam" id="PF01545">
    <property type="entry name" value="Cation_efflux"/>
    <property type="match status" value="1"/>
</dbReference>
<feature type="region of interest" description="Disordered" evidence="7">
    <location>
        <begin position="293"/>
        <end position="333"/>
    </location>
</feature>
<dbReference type="Gene3D" id="3.30.70.1350">
    <property type="entry name" value="Cation efflux protein, cytoplasmic domain"/>
    <property type="match status" value="1"/>
</dbReference>
<keyword evidence="5 8" id="KW-1133">Transmembrane helix</keyword>
<keyword evidence="4 8" id="KW-0812">Transmembrane</keyword>
<reference evidence="11 12" key="1">
    <citation type="submission" date="2019-04" db="EMBL/GenBank/DDBJ databases">
        <title>Microbes associate with the intestines of laboratory mice.</title>
        <authorList>
            <person name="Navarre W."/>
            <person name="Wong E."/>
            <person name="Huang K."/>
            <person name="Tropini C."/>
            <person name="Ng K."/>
            <person name="Yu B."/>
        </authorList>
    </citation>
    <scope>NUCLEOTIDE SEQUENCE [LARGE SCALE GENOMIC DNA]</scope>
    <source>
        <strain evidence="11 12">NM07_P-09</strain>
    </source>
</reference>
<dbReference type="PANTHER" id="PTHR43840:SF15">
    <property type="entry name" value="MITOCHONDRIAL METAL TRANSPORTER 1-RELATED"/>
    <property type="match status" value="1"/>
</dbReference>
<evidence type="ECO:0000313" key="11">
    <source>
        <dbReference type="EMBL" id="TGY61789.1"/>
    </source>
</evidence>
<dbReference type="EMBL" id="SRYE01000004">
    <property type="protein sequence ID" value="TGY61789.1"/>
    <property type="molecule type" value="Genomic_DNA"/>
</dbReference>
<comment type="subcellular location">
    <subcellularLocation>
        <location evidence="1">Membrane</location>
        <topology evidence="1">Multi-pass membrane protein</topology>
    </subcellularLocation>
</comment>
<evidence type="ECO:0000256" key="4">
    <source>
        <dbReference type="ARBA" id="ARBA00022692"/>
    </source>
</evidence>
<evidence type="ECO:0000256" key="7">
    <source>
        <dbReference type="SAM" id="MobiDB-lite"/>
    </source>
</evidence>
<evidence type="ECO:0000259" key="10">
    <source>
        <dbReference type="Pfam" id="PF16916"/>
    </source>
</evidence>
<evidence type="ECO:0000256" key="1">
    <source>
        <dbReference type="ARBA" id="ARBA00004141"/>
    </source>
</evidence>
<dbReference type="InterPro" id="IPR058533">
    <property type="entry name" value="Cation_efflux_TM"/>
</dbReference>
<protein>
    <submittedName>
        <fullName evidence="11">Cation transporter</fullName>
    </submittedName>
</protein>
<feature type="transmembrane region" description="Helical" evidence="8">
    <location>
        <begin position="18"/>
        <end position="37"/>
    </location>
</feature>
<feature type="compositionally biased region" description="Low complexity" evidence="7">
    <location>
        <begin position="311"/>
        <end position="322"/>
    </location>
</feature>
<dbReference type="Gene3D" id="1.20.1510.10">
    <property type="entry name" value="Cation efflux protein transmembrane domain"/>
    <property type="match status" value="1"/>
</dbReference>
<dbReference type="OrthoDB" id="9806522at2"/>
<dbReference type="InterPro" id="IPR002524">
    <property type="entry name" value="Cation_efflux"/>
</dbReference>
<evidence type="ECO:0000256" key="3">
    <source>
        <dbReference type="ARBA" id="ARBA00022448"/>
    </source>
</evidence>
<evidence type="ECO:0000256" key="5">
    <source>
        <dbReference type="ARBA" id="ARBA00022989"/>
    </source>
</evidence>
<dbReference type="Proteomes" id="UP000310263">
    <property type="component" value="Unassembled WGS sequence"/>
</dbReference>